<evidence type="ECO:0000256" key="3">
    <source>
        <dbReference type="ARBA" id="ARBA00022729"/>
    </source>
</evidence>
<evidence type="ECO:0000259" key="4">
    <source>
        <dbReference type="Pfam" id="PF00496"/>
    </source>
</evidence>
<dbReference type="InterPro" id="IPR000914">
    <property type="entry name" value="SBP_5_dom"/>
</dbReference>
<evidence type="ECO:0000313" key="5">
    <source>
        <dbReference type="EMBL" id="GLC28684.1"/>
    </source>
</evidence>
<dbReference type="Pfam" id="PF00496">
    <property type="entry name" value="SBP_bac_5"/>
    <property type="match status" value="1"/>
</dbReference>
<comment type="similarity">
    <text evidence="1">Belongs to the bacterial solute-binding protein 5 family.</text>
</comment>
<accession>A0ABQ5N0F2</accession>
<dbReference type="Proteomes" id="UP001208567">
    <property type="component" value="Unassembled WGS sequence"/>
</dbReference>
<organism evidence="5 6">
    <name type="scientific">Clostridium omnivorum</name>
    <dbReference type="NCBI Taxonomy" id="1604902"/>
    <lineage>
        <taxon>Bacteria</taxon>
        <taxon>Bacillati</taxon>
        <taxon>Bacillota</taxon>
        <taxon>Clostridia</taxon>
        <taxon>Eubacteriales</taxon>
        <taxon>Clostridiaceae</taxon>
        <taxon>Clostridium</taxon>
    </lineage>
</organism>
<gene>
    <name evidence="5" type="ORF">bsdE14_00940</name>
</gene>
<evidence type="ECO:0000256" key="1">
    <source>
        <dbReference type="ARBA" id="ARBA00005695"/>
    </source>
</evidence>
<reference evidence="5 6" key="1">
    <citation type="journal article" date="2024" name="Int. J. Syst. Evol. Microbiol.">
        <title>Clostridium omnivorum sp. nov., isolated from anoxic soil under the treatment of reductive soil disinfestation.</title>
        <authorList>
            <person name="Ueki A."/>
            <person name="Tonouchi A."/>
            <person name="Kaku N."/>
            <person name="Honma S."/>
            <person name="Ueki K."/>
        </authorList>
    </citation>
    <scope>NUCLEOTIDE SEQUENCE [LARGE SCALE GENOMIC DNA]</scope>
    <source>
        <strain evidence="5 6">E14</strain>
    </source>
</reference>
<dbReference type="EMBL" id="BRXR01000001">
    <property type="protein sequence ID" value="GLC28684.1"/>
    <property type="molecule type" value="Genomic_DNA"/>
</dbReference>
<dbReference type="SUPFAM" id="SSF53850">
    <property type="entry name" value="Periplasmic binding protein-like II"/>
    <property type="match status" value="1"/>
</dbReference>
<proteinExistence type="inferred from homology"/>
<dbReference type="RefSeq" id="WP_264847950.1">
    <property type="nucleotide sequence ID" value="NZ_BRXR01000001.1"/>
</dbReference>
<protein>
    <recommendedName>
        <fullName evidence="4">Solute-binding protein family 5 domain-containing protein</fullName>
    </recommendedName>
</protein>
<keyword evidence="3" id="KW-0732">Signal</keyword>
<sequence>MKKKQLCILLVLVFLVIISSGFLAINKIIDNKKMQEVNVKVDNLKISELSLCKNDNYISGMLNDFFYKTLITKDKKTGEIKKGINDKLVVSNDKLEYEIDLNKEFKWNDNDTINADDVISSFKFKRHDNFKNFDNISTIDKLSNSKLKFVLKKQDDNFIEELSKQHIYPEEFSGSINLNTKSIKTIKDTKMIGIYVNGVEIQVKNTKINFRNDNNCDYELVNASKYKNEFSQMNTYNLKPVYVNTIYYLAFNDRTSAFKENDKREGFIQKINLGELINSVYKDINIANKTNSIYFEDDPGYEFYDNKNDYIYKNAKFNDNIKVLIDGEDEKSKTIINYIVNKFGNETKFEIVELDSIEFENAVIKKLDNTYDLILFKSSESNSILNFIKTNYISSIKGIDDLDSVFGQKVKPEERKKISELMINENLIRPLCYEQKIVKESNKVYNNSNYEFVEDTIIKNIKNHF</sequence>
<evidence type="ECO:0000256" key="2">
    <source>
        <dbReference type="ARBA" id="ARBA00022448"/>
    </source>
</evidence>
<evidence type="ECO:0000313" key="6">
    <source>
        <dbReference type="Proteomes" id="UP001208567"/>
    </source>
</evidence>
<dbReference type="PANTHER" id="PTHR30290:SF9">
    <property type="entry name" value="OLIGOPEPTIDE-BINDING PROTEIN APPA"/>
    <property type="match status" value="1"/>
</dbReference>
<keyword evidence="2" id="KW-0813">Transport</keyword>
<name>A0ABQ5N0F2_9CLOT</name>
<dbReference type="PANTHER" id="PTHR30290">
    <property type="entry name" value="PERIPLASMIC BINDING COMPONENT OF ABC TRANSPORTER"/>
    <property type="match status" value="1"/>
</dbReference>
<keyword evidence="6" id="KW-1185">Reference proteome</keyword>
<comment type="caution">
    <text evidence="5">The sequence shown here is derived from an EMBL/GenBank/DDBJ whole genome shotgun (WGS) entry which is preliminary data.</text>
</comment>
<dbReference type="Gene3D" id="3.40.190.10">
    <property type="entry name" value="Periplasmic binding protein-like II"/>
    <property type="match status" value="1"/>
</dbReference>
<dbReference type="InterPro" id="IPR039424">
    <property type="entry name" value="SBP_5"/>
</dbReference>
<feature type="domain" description="Solute-binding protein family 5" evidence="4">
    <location>
        <begin position="87"/>
        <end position="177"/>
    </location>
</feature>